<organism evidence="2 3">
    <name type="scientific">Rhizobium rhizogenes NBRC 13257</name>
    <dbReference type="NCBI Taxonomy" id="1220581"/>
    <lineage>
        <taxon>Bacteria</taxon>
        <taxon>Pseudomonadati</taxon>
        <taxon>Pseudomonadota</taxon>
        <taxon>Alphaproteobacteria</taxon>
        <taxon>Hyphomicrobiales</taxon>
        <taxon>Rhizobiaceae</taxon>
        <taxon>Rhizobium/Agrobacterium group</taxon>
        <taxon>Rhizobium</taxon>
    </lineage>
</organism>
<protein>
    <submittedName>
        <fullName evidence="2">Uncharacterized protein</fullName>
    </submittedName>
</protein>
<dbReference type="Proteomes" id="UP000026941">
    <property type="component" value="Unassembled WGS sequence"/>
</dbReference>
<reference evidence="2 3" key="1">
    <citation type="submission" date="2014-05" db="EMBL/GenBank/DDBJ databases">
        <title>Whole genome shotgun sequence of Rhizobium rhizogenes NBRC 13257.</title>
        <authorList>
            <person name="Katano-Makiyama Y."/>
            <person name="Hosoyama A."/>
            <person name="Hashimoto M."/>
            <person name="Hosoyama Y."/>
            <person name="Noguchi M."/>
            <person name="Tsuchikane K."/>
            <person name="Kimura A."/>
            <person name="Ohji S."/>
            <person name="Ichikawa N."/>
            <person name="Yamazoe A."/>
            <person name="Fujita N."/>
        </authorList>
    </citation>
    <scope>NUCLEOTIDE SEQUENCE [LARGE SCALE GENOMIC DNA]</scope>
    <source>
        <strain evidence="2 3">NBRC 13257</strain>
    </source>
</reference>
<evidence type="ECO:0000313" key="3">
    <source>
        <dbReference type="Proteomes" id="UP000026941"/>
    </source>
</evidence>
<gene>
    <name evidence="2" type="ORF">RRH01S_13_01930</name>
</gene>
<name>A0AA87U6P5_RHIRH</name>
<dbReference type="EMBL" id="BAYX01000013">
    <property type="protein sequence ID" value="GAJ95832.1"/>
    <property type="molecule type" value="Genomic_DNA"/>
</dbReference>
<sequence length="71" mass="8379">MFSRNAWFVMRNKYLKQLYARRTELESKLELHIARYCFGDGEIEDGTEADLKERIREVSDEIAALEQGHNS</sequence>
<keyword evidence="1" id="KW-0175">Coiled coil</keyword>
<proteinExistence type="predicted"/>
<dbReference type="AlphaFoldDB" id="A0AA87U6P5"/>
<evidence type="ECO:0000256" key="1">
    <source>
        <dbReference type="SAM" id="Coils"/>
    </source>
</evidence>
<accession>A0AA87U6P5</accession>
<evidence type="ECO:0000313" key="2">
    <source>
        <dbReference type="EMBL" id="GAJ95832.1"/>
    </source>
</evidence>
<comment type="caution">
    <text evidence="2">The sequence shown here is derived from an EMBL/GenBank/DDBJ whole genome shotgun (WGS) entry which is preliminary data.</text>
</comment>
<feature type="coiled-coil region" evidence="1">
    <location>
        <begin position="15"/>
        <end position="68"/>
    </location>
</feature>